<dbReference type="HOGENOM" id="CLU_013253_0_3_1"/>
<accession>B8LX73</accession>
<feature type="signal peptide" evidence="3">
    <location>
        <begin position="1"/>
        <end position="20"/>
    </location>
</feature>
<dbReference type="AlphaFoldDB" id="B8LX73"/>
<dbReference type="Proteomes" id="UP000001745">
    <property type="component" value="Unassembled WGS sequence"/>
</dbReference>
<dbReference type="SUPFAM" id="SSF50630">
    <property type="entry name" value="Acid proteases"/>
    <property type="match status" value="1"/>
</dbReference>
<dbReference type="InParanoid" id="B8LX73"/>
<gene>
    <name evidence="5" type="ORF">TSTA_062110</name>
</gene>
<dbReference type="PANTHER" id="PTHR47966">
    <property type="entry name" value="BETA-SITE APP-CLEAVING ENZYME, ISOFORM A-RELATED"/>
    <property type="match status" value="1"/>
</dbReference>
<evidence type="ECO:0000313" key="5">
    <source>
        <dbReference type="EMBL" id="EED22723.1"/>
    </source>
</evidence>
<dbReference type="PROSITE" id="PS51767">
    <property type="entry name" value="PEPTIDASE_A1"/>
    <property type="match status" value="1"/>
</dbReference>
<sequence length="327" mass="36505">MATMLSYCLLCTLFSIVARGAKYDRSTAVGNQSDFSSVVPLTISNWGLTGQIEIGTPAQHLDVRFDLETSAVILNSTGHYNSSASTSFTNMDQSLWMELDDGSQSELWLGNETFDIGGTNFGNVPFWQLGEFSPPRYGDSLAFNGSAGVFGLDFGSWQGLEYPSFMWTVKKYLPGEWVYTIDLYRTWNNGTCRFGSIDSSEHHGTIGWANIGWATELFQAVNLTIISAGNRTSPENVWLAFLSNDLSLVWPRDVLDWYFNGTGATWSSNDQTYRYPCNITLPDVTFGFGNGTFRIPGSYLPYQRDANSKAFDRPGNNVVLPFFYYYG</sequence>
<dbReference type="Gene3D" id="2.40.70.10">
    <property type="entry name" value="Acid Proteases"/>
    <property type="match status" value="2"/>
</dbReference>
<feature type="chain" id="PRO_5002874560" evidence="3">
    <location>
        <begin position="21"/>
        <end position="327"/>
    </location>
</feature>
<dbReference type="VEuPathDB" id="FungiDB:TSTA_062110"/>
<evidence type="ECO:0000256" key="2">
    <source>
        <dbReference type="ARBA" id="ARBA00022801"/>
    </source>
</evidence>
<dbReference type="InterPro" id="IPR001461">
    <property type="entry name" value="Aspartic_peptidase_A1"/>
</dbReference>
<keyword evidence="3" id="KW-0732">Signal</keyword>
<dbReference type="InterPro" id="IPR021109">
    <property type="entry name" value="Peptidase_aspartic_dom_sf"/>
</dbReference>
<dbReference type="Pfam" id="PF00026">
    <property type="entry name" value="Asp"/>
    <property type="match status" value="1"/>
</dbReference>
<keyword evidence="2" id="KW-0378">Hydrolase</keyword>
<protein>
    <submittedName>
        <fullName evidence="5">Endothiapepsin, putative</fullName>
    </submittedName>
</protein>
<dbReference type="GO" id="GO:0006508">
    <property type="term" value="P:proteolysis"/>
    <property type="evidence" value="ECO:0007669"/>
    <property type="project" value="InterPro"/>
</dbReference>
<organism evidence="5 6">
    <name type="scientific">Talaromyces stipitatus (strain ATCC 10500 / CBS 375.48 / QM 6759 / NRRL 1006)</name>
    <name type="common">Penicillium stipitatum</name>
    <dbReference type="NCBI Taxonomy" id="441959"/>
    <lineage>
        <taxon>Eukaryota</taxon>
        <taxon>Fungi</taxon>
        <taxon>Dikarya</taxon>
        <taxon>Ascomycota</taxon>
        <taxon>Pezizomycotina</taxon>
        <taxon>Eurotiomycetes</taxon>
        <taxon>Eurotiomycetidae</taxon>
        <taxon>Eurotiales</taxon>
        <taxon>Trichocomaceae</taxon>
        <taxon>Talaromyces</taxon>
        <taxon>Talaromyces sect. Talaromyces</taxon>
    </lineage>
</organism>
<evidence type="ECO:0000256" key="3">
    <source>
        <dbReference type="SAM" id="SignalP"/>
    </source>
</evidence>
<dbReference type="GO" id="GO:0004190">
    <property type="term" value="F:aspartic-type endopeptidase activity"/>
    <property type="evidence" value="ECO:0007669"/>
    <property type="project" value="InterPro"/>
</dbReference>
<dbReference type="RefSeq" id="XP_002340110.1">
    <property type="nucleotide sequence ID" value="XM_002340069.1"/>
</dbReference>
<evidence type="ECO:0000313" key="6">
    <source>
        <dbReference type="Proteomes" id="UP000001745"/>
    </source>
</evidence>
<dbReference type="STRING" id="441959.B8LX73"/>
<proteinExistence type="inferred from homology"/>
<keyword evidence="6" id="KW-1185">Reference proteome</keyword>
<dbReference type="PhylomeDB" id="B8LX73"/>
<dbReference type="InterPro" id="IPR033121">
    <property type="entry name" value="PEPTIDASE_A1"/>
</dbReference>
<evidence type="ECO:0000256" key="1">
    <source>
        <dbReference type="ARBA" id="ARBA00007447"/>
    </source>
</evidence>
<comment type="similarity">
    <text evidence="1">Belongs to the peptidase A1 family.</text>
</comment>
<dbReference type="EMBL" id="EQ962652">
    <property type="protein sequence ID" value="EED22723.1"/>
    <property type="molecule type" value="Genomic_DNA"/>
</dbReference>
<name>B8LX73_TALSN</name>
<feature type="domain" description="Peptidase A1" evidence="4">
    <location>
        <begin position="48"/>
        <end position="327"/>
    </location>
</feature>
<dbReference type="OrthoDB" id="771136at2759"/>
<dbReference type="GeneID" id="8105590"/>
<dbReference type="PANTHER" id="PTHR47966:SF51">
    <property type="entry name" value="BETA-SITE APP-CLEAVING ENZYME, ISOFORM A-RELATED"/>
    <property type="match status" value="1"/>
</dbReference>
<evidence type="ECO:0000259" key="4">
    <source>
        <dbReference type="PROSITE" id="PS51767"/>
    </source>
</evidence>
<reference evidence="6" key="1">
    <citation type="journal article" date="2015" name="Genome Announc.">
        <title>Genome sequence of the AIDS-associated pathogen Penicillium marneffei (ATCC18224) and its near taxonomic relative Talaromyces stipitatus (ATCC10500).</title>
        <authorList>
            <person name="Nierman W.C."/>
            <person name="Fedorova-Abrams N.D."/>
            <person name="Andrianopoulos A."/>
        </authorList>
    </citation>
    <scope>NUCLEOTIDE SEQUENCE [LARGE SCALE GENOMIC DNA]</scope>
    <source>
        <strain evidence="6">ATCC 10500 / CBS 375.48 / QM 6759 / NRRL 1006</strain>
    </source>
</reference>